<dbReference type="GO" id="GO:0005975">
    <property type="term" value="P:carbohydrate metabolic process"/>
    <property type="evidence" value="ECO:0007669"/>
    <property type="project" value="InterPro"/>
</dbReference>
<evidence type="ECO:0008006" key="3">
    <source>
        <dbReference type="Google" id="ProtNLM"/>
    </source>
</evidence>
<evidence type="ECO:0000313" key="2">
    <source>
        <dbReference type="Proteomes" id="UP000460318"/>
    </source>
</evidence>
<name>A0A7X3IH38_9BACL</name>
<dbReference type="InterPro" id="IPR011330">
    <property type="entry name" value="Glyco_hydro/deAcase_b/a-brl"/>
</dbReference>
<comment type="caution">
    <text evidence="1">The sequence shown here is derived from an EMBL/GenBank/DDBJ whole genome shotgun (WGS) entry which is preliminary data.</text>
</comment>
<dbReference type="SUPFAM" id="SSF88713">
    <property type="entry name" value="Glycoside hydrolase/deacetylase"/>
    <property type="match status" value="1"/>
</dbReference>
<gene>
    <name evidence="1" type="ORF">GRF59_08575</name>
</gene>
<dbReference type="Proteomes" id="UP000460318">
    <property type="component" value="Unassembled WGS sequence"/>
</dbReference>
<sequence length="405" mass="46172">MMLIERSKWYNNAVSPVLFMIDDLANAWVDTNHNGAVDAGEDWGFFKDEEQSSFRFLKEHILHAHPEVKVTFFVPVGARVGMIRKPVCRMVSYPINADEDSKAFFRSIHQDSRFELAYHGTTHGIVGEEARDFVQEWASFLSLDEALARIEEGTQIYSDVIGERPAGGKYCGYASNEFSDASIDEAGFRWWCRFWNRGRADGSDDPSCGYDSDPVTNYDVKRFGKNGVLDIPSTVNGALLNGLYHGGIGMKAIVKRLFKRSFIRWKLREIDELLEKRLVISIQEHIAPSRDDGKRQSPNIFDDRESLLQIFKHLNGKKVWYCTCTELADYVNLRDHVSVTPIGDSQFVLQHDAECRGKRISLTCSEWRPFKIMLPGGDMVNVDKGEVNIEVMEGRYTIIMDSKQA</sequence>
<dbReference type="EMBL" id="WUBI01000001">
    <property type="protein sequence ID" value="MWV43690.1"/>
    <property type="molecule type" value="Genomic_DNA"/>
</dbReference>
<organism evidence="1 2">
    <name type="scientific">Paenibacillus dendrobii</name>
    <dbReference type="NCBI Taxonomy" id="2691084"/>
    <lineage>
        <taxon>Bacteria</taxon>
        <taxon>Bacillati</taxon>
        <taxon>Bacillota</taxon>
        <taxon>Bacilli</taxon>
        <taxon>Bacillales</taxon>
        <taxon>Paenibacillaceae</taxon>
        <taxon>Paenibacillus</taxon>
    </lineage>
</organism>
<dbReference type="AlphaFoldDB" id="A0A7X3IH38"/>
<accession>A0A7X3IH38</accession>
<evidence type="ECO:0000313" key="1">
    <source>
        <dbReference type="EMBL" id="MWV43690.1"/>
    </source>
</evidence>
<keyword evidence="2" id="KW-1185">Reference proteome</keyword>
<proteinExistence type="predicted"/>
<protein>
    <recommendedName>
        <fullName evidence="3">DUF2334 domain-containing protein</fullName>
    </recommendedName>
</protein>
<dbReference type="Gene3D" id="3.20.20.370">
    <property type="entry name" value="Glycoside hydrolase/deacetylase"/>
    <property type="match status" value="1"/>
</dbReference>
<reference evidence="1 2" key="1">
    <citation type="submission" date="2019-12" db="EMBL/GenBank/DDBJ databases">
        <title>Paenibacillus sp. nov., an endophytic bacterium isolated from the stem of Dendrobium.</title>
        <authorList>
            <person name="Zhao R."/>
        </authorList>
    </citation>
    <scope>NUCLEOTIDE SEQUENCE [LARGE SCALE GENOMIC DNA]</scope>
    <source>
        <strain evidence="1 2">HJL G12</strain>
    </source>
</reference>